<gene>
    <name evidence="1" type="ORF">CHARACLAT_020908</name>
</gene>
<comment type="caution">
    <text evidence="1">The sequence shown here is derived from an EMBL/GenBank/DDBJ whole genome shotgun (WGS) entry which is preliminary data.</text>
</comment>
<evidence type="ECO:0000313" key="2">
    <source>
        <dbReference type="Proteomes" id="UP001352852"/>
    </source>
</evidence>
<protein>
    <submittedName>
        <fullName evidence="1">Uncharacterized protein</fullName>
    </submittedName>
</protein>
<dbReference type="EMBL" id="JAHUTJ010026596">
    <property type="protein sequence ID" value="MED6274877.1"/>
    <property type="molecule type" value="Genomic_DNA"/>
</dbReference>
<reference evidence="1 2" key="1">
    <citation type="submission" date="2021-06" db="EMBL/GenBank/DDBJ databases">
        <authorList>
            <person name="Palmer J.M."/>
        </authorList>
    </citation>
    <scope>NUCLEOTIDE SEQUENCE [LARGE SCALE GENOMIC DNA]</scope>
    <source>
        <strain evidence="1 2">CL_MEX2019</strain>
        <tissue evidence="1">Muscle</tissue>
    </source>
</reference>
<dbReference type="Proteomes" id="UP001352852">
    <property type="component" value="Unassembled WGS sequence"/>
</dbReference>
<proteinExistence type="predicted"/>
<name>A0ABU7DIE7_9TELE</name>
<keyword evidence="2" id="KW-1185">Reference proteome</keyword>
<accession>A0ABU7DIE7</accession>
<organism evidence="1 2">
    <name type="scientific">Characodon lateralis</name>
    <dbReference type="NCBI Taxonomy" id="208331"/>
    <lineage>
        <taxon>Eukaryota</taxon>
        <taxon>Metazoa</taxon>
        <taxon>Chordata</taxon>
        <taxon>Craniata</taxon>
        <taxon>Vertebrata</taxon>
        <taxon>Euteleostomi</taxon>
        <taxon>Actinopterygii</taxon>
        <taxon>Neopterygii</taxon>
        <taxon>Teleostei</taxon>
        <taxon>Neoteleostei</taxon>
        <taxon>Acanthomorphata</taxon>
        <taxon>Ovalentaria</taxon>
        <taxon>Atherinomorphae</taxon>
        <taxon>Cyprinodontiformes</taxon>
        <taxon>Goodeidae</taxon>
        <taxon>Characodon</taxon>
    </lineage>
</organism>
<sequence length="101" mass="12155">MEVKMIAVKVMMAGQKRPSHQADPQMKVLKRRADPQWCEQRLMHRTDPPWKELNCCTDLEWKELKRRADPQWKELKHRADSQWTELKHGDDQKEIMDMSIS</sequence>
<evidence type="ECO:0000313" key="1">
    <source>
        <dbReference type="EMBL" id="MED6274877.1"/>
    </source>
</evidence>